<feature type="domain" description="HTH tetR-type" evidence="2">
    <location>
        <begin position="32"/>
        <end position="69"/>
    </location>
</feature>
<evidence type="ECO:0000259" key="2">
    <source>
        <dbReference type="Pfam" id="PF00440"/>
    </source>
</evidence>
<gene>
    <name evidence="3" type="ORF">A3SI_00410</name>
</gene>
<organism evidence="3 4">
    <name type="scientific">Nitritalea halalkaliphila LW7</name>
    <dbReference type="NCBI Taxonomy" id="1189621"/>
    <lineage>
        <taxon>Bacteria</taxon>
        <taxon>Pseudomonadati</taxon>
        <taxon>Bacteroidota</taxon>
        <taxon>Cytophagia</taxon>
        <taxon>Cytophagales</taxon>
        <taxon>Cyclobacteriaceae</taxon>
        <taxon>Nitritalea</taxon>
    </lineage>
</organism>
<dbReference type="Proteomes" id="UP000005551">
    <property type="component" value="Unassembled WGS sequence"/>
</dbReference>
<dbReference type="PATRIC" id="fig|1189621.3.peg.87"/>
<reference evidence="3 4" key="1">
    <citation type="submission" date="2012-05" db="EMBL/GenBank/DDBJ databases">
        <title>Genome sequence of Nitritalea halalkaliphila LW7.</title>
        <authorList>
            <person name="Jangir P.K."/>
            <person name="Singh A."/>
            <person name="Shivaji S."/>
            <person name="Sharma R."/>
        </authorList>
    </citation>
    <scope>NUCLEOTIDE SEQUENCE [LARGE SCALE GENOMIC DNA]</scope>
    <source>
        <strain evidence="3 4">LW7</strain>
    </source>
</reference>
<evidence type="ECO:0000313" key="4">
    <source>
        <dbReference type="Proteomes" id="UP000005551"/>
    </source>
</evidence>
<sequence>MQHILKQLRLEVPEQLYGKDPMSSGLGRTLVKEGIELLNAHGLEQFTFKKLAARCQCTEAAVYRYFENKFYFLHYLHSWYWGFQEHCLVLHLTNVDDFAQKIELIIAHLAEGPHFTDNDFVDICALHTLVHQEFMRSLLLQQAGEYAQRGAFDAYFRLVQRIQLILEAQSPPVFKLHTQRLAITLVDGVLLQANLNAKFPLEAQASDIKEYFKALIFTTLSHEN</sequence>
<dbReference type="InterPro" id="IPR009057">
    <property type="entry name" value="Homeodomain-like_sf"/>
</dbReference>
<dbReference type="OrthoDB" id="649282at2"/>
<comment type="caution">
    <text evidence="3">The sequence shown here is derived from an EMBL/GenBank/DDBJ whole genome shotgun (WGS) entry which is preliminary data.</text>
</comment>
<dbReference type="Gene3D" id="1.10.10.60">
    <property type="entry name" value="Homeodomain-like"/>
    <property type="match status" value="1"/>
</dbReference>
<dbReference type="EMBL" id="AJYA01000001">
    <property type="protein sequence ID" value="EIM78882.1"/>
    <property type="molecule type" value="Genomic_DNA"/>
</dbReference>
<dbReference type="InterPro" id="IPR001647">
    <property type="entry name" value="HTH_TetR"/>
</dbReference>
<keyword evidence="1" id="KW-0238">DNA-binding</keyword>
<name>I5CAN0_9BACT</name>
<dbReference type="Pfam" id="PF00440">
    <property type="entry name" value="TetR_N"/>
    <property type="match status" value="1"/>
</dbReference>
<dbReference type="GO" id="GO:0003677">
    <property type="term" value="F:DNA binding"/>
    <property type="evidence" value="ECO:0007669"/>
    <property type="project" value="UniProtKB-KW"/>
</dbReference>
<evidence type="ECO:0000256" key="1">
    <source>
        <dbReference type="ARBA" id="ARBA00023125"/>
    </source>
</evidence>
<keyword evidence="4" id="KW-1185">Reference proteome</keyword>
<dbReference type="RefSeq" id="WP_009053100.1">
    <property type="nucleotide sequence ID" value="NZ_AJYA01000001.1"/>
</dbReference>
<dbReference type="SUPFAM" id="SSF46689">
    <property type="entry name" value="Homeodomain-like"/>
    <property type="match status" value="1"/>
</dbReference>
<accession>I5CAN0</accession>
<dbReference type="STRING" id="1189621.A3SI_00410"/>
<evidence type="ECO:0000313" key="3">
    <source>
        <dbReference type="EMBL" id="EIM78882.1"/>
    </source>
</evidence>
<proteinExistence type="predicted"/>
<protein>
    <submittedName>
        <fullName evidence="3">Putative TetR family transcriptional regulator</fullName>
    </submittedName>
</protein>
<dbReference type="AlphaFoldDB" id="I5CAN0"/>